<evidence type="ECO:0000313" key="3">
    <source>
        <dbReference type="Proteomes" id="UP000305282"/>
    </source>
</evidence>
<dbReference type="Gene3D" id="3.40.50.300">
    <property type="entry name" value="P-loop containing nucleotide triphosphate hydrolases"/>
    <property type="match status" value="1"/>
</dbReference>
<dbReference type="PANTHER" id="PTHR13696">
    <property type="entry name" value="P-LOOP CONTAINING NUCLEOSIDE TRIPHOSPHATE HYDROLASE"/>
    <property type="match status" value="1"/>
</dbReference>
<dbReference type="EMBL" id="SSXH01000122">
    <property type="protein sequence ID" value="THJ75124.1"/>
    <property type="molecule type" value="Genomic_DNA"/>
</dbReference>
<dbReference type="AlphaFoldDB" id="A0A4S5ERR3"/>
<protein>
    <submittedName>
        <fullName evidence="2">ParA family protein</fullName>
    </submittedName>
</protein>
<proteinExistence type="predicted"/>
<name>A0A4S5ERR3_9ACTN</name>
<dbReference type="InterPro" id="IPR027417">
    <property type="entry name" value="P-loop_NTPase"/>
</dbReference>
<evidence type="ECO:0000313" key="2">
    <source>
        <dbReference type="EMBL" id="THJ75124.1"/>
    </source>
</evidence>
<sequence>MRVLIFASQKGGVGKTTSAVNVAAILTEQVRRVLLVDTDANRSATGWVDRAERAGITLGFDYTAETDPAMLARIRQTNQYDVVLVDTSGARESAALVTVIRHADAVFLPSPPAALDLDGLVKTIRDVVRPSGVPYRVLLTRADPRGLARAESARTGLVEAGHPVFSTVVRSYVAHEDATLRGVPITSYRGKYASEAELDYRRVTAEIFRDYVMGGDDR</sequence>
<dbReference type="Proteomes" id="UP000305282">
    <property type="component" value="Unassembled WGS sequence"/>
</dbReference>
<keyword evidence="3" id="KW-1185">Reference proteome</keyword>
<organism evidence="2 3">
    <name type="scientific">Candidatus Frankia alpina</name>
    <dbReference type="NCBI Taxonomy" id="2699483"/>
    <lineage>
        <taxon>Bacteria</taxon>
        <taxon>Bacillati</taxon>
        <taxon>Actinomycetota</taxon>
        <taxon>Actinomycetes</taxon>
        <taxon>Frankiales</taxon>
        <taxon>Frankiaceae</taxon>
        <taxon>Frankia</taxon>
    </lineage>
</organism>
<comment type="caution">
    <text evidence="2">The sequence shown here is derived from an EMBL/GenBank/DDBJ whole genome shotgun (WGS) entry which is preliminary data.</text>
</comment>
<accession>A0A4S5ERR3</accession>
<dbReference type="CDD" id="cd02042">
    <property type="entry name" value="ParAB_family"/>
    <property type="match status" value="1"/>
</dbReference>
<dbReference type="PIRSF" id="PIRSF009320">
    <property type="entry name" value="Nuc_binding_HP_1000"/>
    <property type="match status" value="1"/>
</dbReference>
<feature type="domain" description="CobQ/CobB/MinD/ParA nucleotide binding" evidence="1">
    <location>
        <begin position="5"/>
        <end position="184"/>
    </location>
</feature>
<dbReference type="PANTHER" id="PTHR13696:SF99">
    <property type="entry name" value="COBYRINIC ACID AC-DIAMIDE SYNTHASE"/>
    <property type="match status" value="1"/>
</dbReference>
<dbReference type="Pfam" id="PF01656">
    <property type="entry name" value="CbiA"/>
    <property type="match status" value="1"/>
</dbReference>
<dbReference type="OrthoDB" id="3173068at2"/>
<dbReference type="InterPro" id="IPR002586">
    <property type="entry name" value="CobQ/CobB/MinD/ParA_Nub-bd_dom"/>
</dbReference>
<dbReference type="InterPro" id="IPR050678">
    <property type="entry name" value="DNA_Partitioning_ATPase"/>
</dbReference>
<dbReference type="RefSeq" id="WP_136447515.1">
    <property type="nucleotide sequence ID" value="NZ_SSXH01000122.1"/>
</dbReference>
<dbReference type="SUPFAM" id="SSF52540">
    <property type="entry name" value="P-loop containing nucleoside triphosphate hydrolases"/>
    <property type="match status" value="1"/>
</dbReference>
<reference evidence="2 3" key="1">
    <citation type="submission" date="2019-04" db="EMBL/GenBank/DDBJ databases">
        <title>Draft genome sequences for three unisolated Alnus-infective Frankia Sp+ strains, AgTrS, AiOr and AvVan, the first sequenced Frankia strains able to sporulate in-planta.</title>
        <authorList>
            <person name="Bethencourt L."/>
            <person name="Vautrin F."/>
            <person name="Taib N."/>
            <person name="Dubost A."/>
            <person name="Castro-Garcia L."/>
            <person name="Imbaud O."/>
            <person name="Abrouk D."/>
            <person name="Fournier P."/>
            <person name="Briolay J."/>
            <person name="Nguyen A."/>
            <person name="Normand P."/>
            <person name="Fernandez M.P."/>
            <person name="Brochier-Armanet C."/>
            <person name="Herrera-Belaroussi A."/>
        </authorList>
    </citation>
    <scope>NUCLEOTIDE SEQUENCE [LARGE SCALE GENOMIC DNA]</scope>
    <source>
        <strain evidence="2 3">AvVan</strain>
    </source>
</reference>
<evidence type="ECO:0000259" key="1">
    <source>
        <dbReference type="Pfam" id="PF01656"/>
    </source>
</evidence>
<gene>
    <name evidence="2" type="ORF">E7Y31_07390</name>
</gene>